<reference evidence="5" key="1">
    <citation type="submission" date="2014-09" db="EMBL/GenBank/DDBJ databases">
        <authorList>
            <person name="Sharma Rahul"/>
            <person name="Thines Marco"/>
        </authorList>
    </citation>
    <scope>NUCLEOTIDE SEQUENCE [LARGE SCALE GENOMIC DNA]</scope>
</reference>
<sequence length="348" mass="38897">MTSPSSLPTSLSCPTSPSSVPSKKLLASTRLASKTQLLYHTRSIAIQVIAHEVYLLVLACTKCYAEIKKSPPQVGICGGGTVGATIVMTLLTNGYSSDRIAVSTRQPDRIPRCDALKSSLDMAMYQSVSRYYNNARLARESDVLILCMPPSHLKTLTIQIRHALAAHEPLVISVLCGVTHQSLVKTCSSQIVVRVQPDVRKIASQWQEGNSSVEKSVRSLVQPLVLNRFDDDQNLVKQNRQQLIRLAAEAIVSERDDVRILLRAFRLFCHRIWRQDVEIEKLGHILFGDRSESVLIALKHLEIDINGEQKNHEEVKILSEAYNWLDSWNQDMNELQEQLAAHALSDPS</sequence>
<proteinExistence type="inferred from homology"/>
<dbReference type="InterPro" id="IPR036291">
    <property type="entry name" value="NAD(P)-bd_dom_sf"/>
</dbReference>
<evidence type="ECO:0000256" key="2">
    <source>
        <dbReference type="ARBA" id="ARBA00023002"/>
    </source>
</evidence>
<dbReference type="OrthoDB" id="195672at2759"/>
<accession>A0A0P1A6P2</accession>
<dbReference type="GO" id="GO:0004735">
    <property type="term" value="F:pyrroline-5-carboxylate reductase activity"/>
    <property type="evidence" value="ECO:0007669"/>
    <property type="project" value="TreeGrafter"/>
</dbReference>
<keyword evidence="2" id="KW-0560">Oxidoreductase</keyword>
<dbReference type="STRING" id="4781.A0A0P1A6P2"/>
<evidence type="ECO:0000313" key="5">
    <source>
        <dbReference type="Proteomes" id="UP000054928"/>
    </source>
</evidence>
<dbReference type="SUPFAM" id="SSF51735">
    <property type="entry name" value="NAD(P)-binding Rossmann-fold domains"/>
    <property type="match status" value="1"/>
</dbReference>
<evidence type="ECO:0000256" key="1">
    <source>
        <dbReference type="ARBA" id="ARBA00005525"/>
    </source>
</evidence>
<dbReference type="PANTHER" id="PTHR11645">
    <property type="entry name" value="PYRROLINE-5-CARBOXYLATE REDUCTASE"/>
    <property type="match status" value="1"/>
</dbReference>
<dbReference type="GeneID" id="36397240"/>
<comment type="similarity">
    <text evidence="1">Belongs to the pyrroline-5-carboxylate reductase family.</text>
</comment>
<name>A0A0P1A6P2_PLAHL</name>
<feature type="domain" description="Pyrroline-5-carboxylate reductase catalytic N-terminal" evidence="3">
    <location>
        <begin position="74"/>
        <end position="175"/>
    </location>
</feature>
<dbReference type="Gene3D" id="3.40.50.720">
    <property type="entry name" value="NAD(P)-binding Rossmann-like Domain"/>
    <property type="match status" value="1"/>
</dbReference>
<dbReference type="GO" id="GO:0055129">
    <property type="term" value="P:L-proline biosynthetic process"/>
    <property type="evidence" value="ECO:0007669"/>
    <property type="project" value="TreeGrafter"/>
</dbReference>
<evidence type="ECO:0000259" key="3">
    <source>
        <dbReference type="Pfam" id="PF03807"/>
    </source>
</evidence>
<dbReference type="EMBL" id="CCYD01000178">
    <property type="protein sequence ID" value="CEG36276.1"/>
    <property type="molecule type" value="Genomic_DNA"/>
</dbReference>
<dbReference type="PANTHER" id="PTHR11645:SF0">
    <property type="entry name" value="PYRROLINE-5-CARBOXYLATE REDUCTASE 3"/>
    <property type="match status" value="1"/>
</dbReference>
<organism evidence="4 5">
    <name type="scientific">Plasmopara halstedii</name>
    <name type="common">Downy mildew of sunflower</name>
    <dbReference type="NCBI Taxonomy" id="4781"/>
    <lineage>
        <taxon>Eukaryota</taxon>
        <taxon>Sar</taxon>
        <taxon>Stramenopiles</taxon>
        <taxon>Oomycota</taxon>
        <taxon>Peronosporomycetes</taxon>
        <taxon>Peronosporales</taxon>
        <taxon>Peronosporaceae</taxon>
        <taxon>Plasmopara</taxon>
    </lineage>
</organism>
<dbReference type="Pfam" id="PF03807">
    <property type="entry name" value="F420_oxidored"/>
    <property type="match status" value="1"/>
</dbReference>
<dbReference type="RefSeq" id="XP_024572645.1">
    <property type="nucleotide sequence ID" value="XM_024719013.1"/>
</dbReference>
<dbReference type="Proteomes" id="UP000054928">
    <property type="component" value="Unassembled WGS sequence"/>
</dbReference>
<evidence type="ECO:0000313" key="4">
    <source>
        <dbReference type="EMBL" id="CEG36276.1"/>
    </source>
</evidence>
<keyword evidence="5" id="KW-1185">Reference proteome</keyword>
<dbReference type="OMA" id="DILIFCM"/>
<dbReference type="AlphaFoldDB" id="A0A0P1A6P2"/>
<dbReference type="InterPro" id="IPR028939">
    <property type="entry name" value="P5C_Rdtase_cat_N"/>
</dbReference>
<protein>
    <submittedName>
        <fullName evidence="4">Pyrroline-5-carboxylate reductase</fullName>
    </submittedName>
</protein>